<keyword evidence="5" id="KW-0862">Zinc</keyword>
<feature type="domain" description="DPF1-3 N-terminal" evidence="9">
    <location>
        <begin position="80"/>
        <end position="130"/>
    </location>
</feature>
<dbReference type="Pfam" id="PF14051">
    <property type="entry name" value="DPF1-3_N"/>
    <property type="match status" value="1"/>
</dbReference>
<dbReference type="InterPro" id="IPR025750">
    <property type="entry name" value="DPF1-3_N"/>
</dbReference>
<organism evidence="10 11">
    <name type="scientific">Lates japonicus</name>
    <name type="common">Japanese lates</name>
    <dbReference type="NCBI Taxonomy" id="270547"/>
    <lineage>
        <taxon>Eukaryota</taxon>
        <taxon>Metazoa</taxon>
        <taxon>Chordata</taxon>
        <taxon>Craniata</taxon>
        <taxon>Vertebrata</taxon>
        <taxon>Euteleostomi</taxon>
        <taxon>Actinopterygii</taxon>
        <taxon>Neopterygii</taxon>
        <taxon>Teleostei</taxon>
        <taxon>Neoteleostei</taxon>
        <taxon>Acanthomorphata</taxon>
        <taxon>Carangaria</taxon>
        <taxon>Carangaria incertae sedis</taxon>
        <taxon>Centropomidae</taxon>
        <taxon>Lates</taxon>
    </lineage>
</organism>
<dbReference type="PANTHER" id="PTHR45888:SF5">
    <property type="entry name" value="D4, ISOFORM A"/>
    <property type="match status" value="1"/>
</dbReference>
<keyword evidence="6" id="KW-0805">Transcription regulation</keyword>
<dbReference type="GO" id="GO:0008270">
    <property type="term" value="F:zinc ion binding"/>
    <property type="evidence" value="ECO:0007669"/>
    <property type="project" value="UniProtKB-KW"/>
</dbReference>
<keyword evidence="8" id="KW-0539">Nucleus</keyword>
<feature type="non-terminal residue" evidence="10">
    <location>
        <position position="1"/>
    </location>
</feature>
<proteinExistence type="predicted"/>
<name>A0AAD3N3T6_LATJO</name>
<reference evidence="10" key="1">
    <citation type="submission" date="2022-08" db="EMBL/GenBank/DDBJ databases">
        <title>Genome sequencing of akame (Lates japonicus).</title>
        <authorList>
            <person name="Hashiguchi Y."/>
            <person name="Takahashi H."/>
        </authorList>
    </citation>
    <scope>NUCLEOTIDE SEQUENCE</scope>
    <source>
        <strain evidence="10">Kochi</strain>
    </source>
</reference>
<dbReference type="PANTHER" id="PTHR45888">
    <property type="entry name" value="HL01030P-RELATED"/>
    <property type="match status" value="1"/>
</dbReference>
<comment type="subcellular location">
    <subcellularLocation>
        <location evidence="1">Nucleus</location>
    </subcellularLocation>
</comment>
<accession>A0AAD3N3T6</accession>
<gene>
    <name evidence="10" type="ORF">AKAME5_002925900</name>
</gene>
<evidence type="ECO:0000256" key="7">
    <source>
        <dbReference type="ARBA" id="ARBA00023163"/>
    </source>
</evidence>
<evidence type="ECO:0000313" key="10">
    <source>
        <dbReference type="EMBL" id="GLD64461.1"/>
    </source>
</evidence>
<evidence type="ECO:0000256" key="5">
    <source>
        <dbReference type="ARBA" id="ARBA00022833"/>
    </source>
</evidence>
<evidence type="ECO:0000256" key="1">
    <source>
        <dbReference type="ARBA" id="ARBA00004123"/>
    </source>
</evidence>
<keyword evidence="3" id="KW-0677">Repeat</keyword>
<evidence type="ECO:0000256" key="4">
    <source>
        <dbReference type="ARBA" id="ARBA00022771"/>
    </source>
</evidence>
<evidence type="ECO:0000259" key="9">
    <source>
        <dbReference type="Pfam" id="PF14051"/>
    </source>
</evidence>
<keyword evidence="7" id="KW-0804">Transcription</keyword>
<dbReference type="GO" id="GO:0007399">
    <property type="term" value="P:nervous system development"/>
    <property type="evidence" value="ECO:0007669"/>
    <property type="project" value="TreeGrafter"/>
</dbReference>
<keyword evidence="11" id="KW-1185">Reference proteome</keyword>
<evidence type="ECO:0000256" key="3">
    <source>
        <dbReference type="ARBA" id="ARBA00022737"/>
    </source>
</evidence>
<dbReference type="GO" id="GO:0071565">
    <property type="term" value="C:nBAF complex"/>
    <property type="evidence" value="ECO:0007669"/>
    <property type="project" value="TreeGrafter"/>
</dbReference>
<keyword evidence="2" id="KW-0479">Metal-binding</keyword>
<sequence length="130" mass="14894">MLYLLQSLLPLTLLSHPHPPPQVLSLPPSTLCSPSFQTLHIFVRFSVTRALAFVQLGILYISVQRNPQSAHLCSDGRLGDQFYKEAIEHCRSYNARLCAERSVRMPFLDSQTGVAQNNCYIWMEKRHRQP</sequence>
<keyword evidence="4" id="KW-0863">Zinc-finger</keyword>
<protein>
    <submittedName>
        <fullName evidence="10">Zinc finger protein DPF3-like protein</fullName>
    </submittedName>
</protein>
<dbReference type="Proteomes" id="UP001279410">
    <property type="component" value="Unassembled WGS sequence"/>
</dbReference>
<comment type="caution">
    <text evidence="10">The sequence shown here is derived from an EMBL/GenBank/DDBJ whole genome shotgun (WGS) entry which is preliminary data.</text>
</comment>
<dbReference type="AlphaFoldDB" id="A0AAD3N3T6"/>
<evidence type="ECO:0000256" key="8">
    <source>
        <dbReference type="ARBA" id="ARBA00023242"/>
    </source>
</evidence>
<evidence type="ECO:0000256" key="6">
    <source>
        <dbReference type="ARBA" id="ARBA00023015"/>
    </source>
</evidence>
<evidence type="ECO:0000313" key="11">
    <source>
        <dbReference type="Proteomes" id="UP001279410"/>
    </source>
</evidence>
<evidence type="ECO:0000256" key="2">
    <source>
        <dbReference type="ARBA" id="ARBA00022723"/>
    </source>
</evidence>
<dbReference type="EMBL" id="BRZM01005553">
    <property type="protein sequence ID" value="GLD64461.1"/>
    <property type="molecule type" value="Genomic_DNA"/>
</dbReference>